<dbReference type="OrthoDB" id="9811889at2"/>
<dbReference type="InterPro" id="IPR003018">
    <property type="entry name" value="GAF"/>
</dbReference>
<evidence type="ECO:0000259" key="4">
    <source>
        <dbReference type="PROSITE" id="PS50109"/>
    </source>
</evidence>
<dbReference type="GO" id="GO:0000155">
    <property type="term" value="F:phosphorelay sensor kinase activity"/>
    <property type="evidence" value="ECO:0007669"/>
    <property type="project" value="InterPro"/>
</dbReference>
<keyword evidence="5" id="KW-0808">Transferase</keyword>
<evidence type="ECO:0000256" key="3">
    <source>
        <dbReference type="ARBA" id="ARBA00022553"/>
    </source>
</evidence>
<dbReference type="SUPFAM" id="SSF55781">
    <property type="entry name" value="GAF domain-like"/>
    <property type="match status" value="1"/>
</dbReference>
<dbReference type="InterPro" id="IPR003594">
    <property type="entry name" value="HATPase_dom"/>
</dbReference>
<feature type="domain" description="Histidine kinase" evidence="4">
    <location>
        <begin position="189"/>
        <end position="413"/>
    </location>
</feature>
<keyword evidence="6" id="KW-1185">Reference proteome</keyword>
<keyword evidence="3" id="KW-0597">Phosphoprotein</keyword>
<dbReference type="PANTHER" id="PTHR43547:SF2">
    <property type="entry name" value="HYBRID SIGNAL TRANSDUCTION HISTIDINE KINASE C"/>
    <property type="match status" value="1"/>
</dbReference>
<dbReference type="Pfam" id="PF01590">
    <property type="entry name" value="GAF"/>
    <property type="match status" value="1"/>
</dbReference>
<protein>
    <recommendedName>
        <fullName evidence="2">histidine kinase</fullName>
        <ecNumber evidence="2">2.7.13.3</ecNumber>
    </recommendedName>
</protein>
<dbReference type="Proteomes" id="UP000249610">
    <property type="component" value="Unassembled WGS sequence"/>
</dbReference>
<comment type="caution">
    <text evidence="5">The sequence shown here is derived from an EMBL/GenBank/DDBJ whole genome shotgun (WGS) entry which is preliminary data.</text>
</comment>
<comment type="catalytic activity">
    <reaction evidence="1">
        <text>ATP + protein L-histidine = ADP + protein N-phospho-L-histidine.</text>
        <dbReference type="EC" id="2.7.13.3"/>
    </reaction>
</comment>
<evidence type="ECO:0000256" key="2">
    <source>
        <dbReference type="ARBA" id="ARBA00012438"/>
    </source>
</evidence>
<dbReference type="Pfam" id="PF00512">
    <property type="entry name" value="HisKA"/>
    <property type="match status" value="1"/>
</dbReference>
<evidence type="ECO:0000313" key="6">
    <source>
        <dbReference type="Proteomes" id="UP000249610"/>
    </source>
</evidence>
<dbReference type="PROSITE" id="PS50109">
    <property type="entry name" value="HIS_KIN"/>
    <property type="match status" value="1"/>
</dbReference>
<dbReference type="InterPro" id="IPR004358">
    <property type="entry name" value="Sig_transdc_His_kin-like_C"/>
</dbReference>
<dbReference type="SUPFAM" id="SSF55874">
    <property type="entry name" value="ATPase domain of HSP90 chaperone/DNA topoisomerase II/histidine kinase"/>
    <property type="match status" value="1"/>
</dbReference>
<dbReference type="Pfam" id="PF02518">
    <property type="entry name" value="HATPase_c"/>
    <property type="match status" value="1"/>
</dbReference>
<dbReference type="EMBL" id="QLLK01000003">
    <property type="protein sequence ID" value="RAI92292.1"/>
    <property type="molecule type" value="Genomic_DNA"/>
</dbReference>
<dbReference type="Gene3D" id="3.30.565.10">
    <property type="entry name" value="Histidine kinase-like ATPase, C-terminal domain"/>
    <property type="match status" value="1"/>
</dbReference>
<dbReference type="Gene3D" id="1.10.287.130">
    <property type="match status" value="1"/>
</dbReference>
<gene>
    <name evidence="5" type="ORF">LV83_01522</name>
</gene>
<dbReference type="InterPro" id="IPR005467">
    <property type="entry name" value="His_kinase_dom"/>
</dbReference>
<name>A0A327PMB0_9BACT</name>
<dbReference type="Gene3D" id="3.30.450.40">
    <property type="match status" value="1"/>
</dbReference>
<dbReference type="PRINTS" id="PR00344">
    <property type="entry name" value="BCTRLSENSOR"/>
</dbReference>
<reference evidence="5 6" key="1">
    <citation type="submission" date="2018-06" db="EMBL/GenBank/DDBJ databases">
        <title>Genomic Encyclopedia of Archaeal and Bacterial Type Strains, Phase II (KMG-II): from individual species to whole genera.</title>
        <authorList>
            <person name="Goeker M."/>
        </authorList>
    </citation>
    <scope>NUCLEOTIDE SEQUENCE [LARGE SCALE GENOMIC DNA]</scope>
    <source>
        <strain evidence="5 6">DSM 23446</strain>
    </source>
</reference>
<dbReference type="InterPro" id="IPR003661">
    <property type="entry name" value="HisK_dim/P_dom"/>
</dbReference>
<dbReference type="InterPro" id="IPR036890">
    <property type="entry name" value="HATPase_C_sf"/>
</dbReference>
<sequence>MINLLEKKVTNPIPENEMERLLELSNLDLDYTDLEESLSDLTKLAAKIAGTEISLVNLIDTYTQWTVSSFGIEIAQMPREESICQYVIQGPQVNELEIDDLAEDERFKDKFYVASDPNLRYYYGIPLKLNDEVSLGALCVLDTHYKEISPEKKEMLSIIAKEVVNRLKIYKAVEGLQNRVHETQQVKNKVAHDIRGPIGGIIGLAEIIHAQGDDNKLEEVLEFINLIRKSGKSLLELADEILTQDYEVSKGRKKVAPAEGEFTLNTVKDKIKTMFDPQALVKQIQFEIEVDAPNAEVPIPKNKILQILGNLVSNSMKFTPYGGEIQVKLDLLINDVERKLIFEVIDSGAGMEEDKIQEILSGNSTSTDGSLGEKGYGFGLNLVFHLVKSLKGKVELESKSGFGTSFKVEIPLK</sequence>
<dbReference type="SMART" id="SM00387">
    <property type="entry name" value="HATPase_c"/>
    <property type="match status" value="1"/>
</dbReference>
<dbReference type="SUPFAM" id="SSF47384">
    <property type="entry name" value="Homodimeric domain of signal transducing histidine kinase"/>
    <property type="match status" value="1"/>
</dbReference>
<keyword evidence="5" id="KW-0418">Kinase</keyword>
<dbReference type="EC" id="2.7.13.3" evidence="2"/>
<accession>A0A327PMB0</accession>
<proteinExistence type="predicted"/>
<dbReference type="InterPro" id="IPR029016">
    <property type="entry name" value="GAF-like_dom_sf"/>
</dbReference>
<dbReference type="InterPro" id="IPR036097">
    <property type="entry name" value="HisK_dim/P_sf"/>
</dbReference>
<dbReference type="PANTHER" id="PTHR43547">
    <property type="entry name" value="TWO-COMPONENT HISTIDINE KINASE"/>
    <property type="match status" value="1"/>
</dbReference>
<dbReference type="RefSeq" id="WP_111610910.1">
    <property type="nucleotide sequence ID" value="NZ_QLLK01000003.1"/>
</dbReference>
<evidence type="ECO:0000256" key="1">
    <source>
        <dbReference type="ARBA" id="ARBA00000085"/>
    </source>
</evidence>
<evidence type="ECO:0000313" key="5">
    <source>
        <dbReference type="EMBL" id="RAI92292.1"/>
    </source>
</evidence>
<organism evidence="5 6">
    <name type="scientific">Algoriphagus yeomjeoni</name>
    <dbReference type="NCBI Taxonomy" id="291403"/>
    <lineage>
        <taxon>Bacteria</taxon>
        <taxon>Pseudomonadati</taxon>
        <taxon>Bacteroidota</taxon>
        <taxon>Cytophagia</taxon>
        <taxon>Cytophagales</taxon>
        <taxon>Cyclobacteriaceae</taxon>
        <taxon>Algoriphagus</taxon>
    </lineage>
</organism>
<dbReference type="AlphaFoldDB" id="A0A327PMB0"/>